<feature type="transmembrane region" description="Helical" evidence="1">
    <location>
        <begin position="178"/>
        <end position="196"/>
    </location>
</feature>
<feature type="transmembrane region" description="Helical" evidence="1">
    <location>
        <begin position="115"/>
        <end position="143"/>
    </location>
</feature>
<organism evidence="2 3">
    <name type="scientific">Arabis nemorensis</name>
    <dbReference type="NCBI Taxonomy" id="586526"/>
    <lineage>
        <taxon>Eukaryota</taxon>
        <taxon>Viridiplantae</taxon>
        <taxon>Streptophyta</taxon>
        <taxon>Embryophyta</taxon>
        <taxon>Tracheophyta</taxon>
        <taxon>Spermatophyta</taxon>
        <taxon>Magnoliopsida</taxon>
        <taxon>eudicotyledons</taxon>
        <taxon>Gunneridae</taxon>
        <taxon>Pentapetalae</taxon>
        <taxon>rosids</taxon>
        <taxon>malvids</taxon>
        <taxon>Brassicales</taxon>
        <taxon>Brassicaceae</taxon>
        <taxon>Arabideae</taxon>
        <taxon>Arabis</taxon>
    </lineage>
</organism>
<dbReference type="PANTHER" id="PTHR33133">
    <property type="entry name" value="OS08G0107100 PROTEIN-RELATED"/>
    <property type="match status" value="1"/>
</dbReference>
<accession>A0A565BRG4</accession>
<sequence>MATPPPPVNLWTVLSESKRIINAHSRHFLALSVLFLLPNSFCIALYPSVSRLITDQQRPRVTPDFKTVILLSIAYLVVVTVFNLLAIGSIAHSIFQGFYGRPVKLMSAVKSSLSSFLPLLATLISVNSIVFGIFFILAFAAFLLKTLIEIIIPGLEISFLVFAVIIAIVVMLKFQVDWILSCVIVVVESVWGLKALKRSKSLTKGMRRVSFSILFFFAATSLPIGWISTTAASIPIEDGRLLTIVFFVLQIVIVSAFQTFIMMYNVAATTVMYMYCKDFHGEVGKYVSLPFDDDDGKPLHHLAYNNV</sequence>
<evidence type="ECO:0000313" key="3">
    <source>
        <dbReference type="Proteomes" id="UP000489600"/>
    </source>
</evidence>
<feature type="transmembrane region" description="Helical" evidence="1">
    <location>
        <begin position="28"/>
        <end position="47"/>
    </location>
</feature>
<feature type="transmembrane region" description="Helical" evidence="1">
    <location>
        <begin position="150"/>
        <end position="172"/>
    </location>
</feature>
<dbReference type="OrthoDB" id="1934322at2759"/>
<feature type="transmembrane region" description="Helical" evidence="1">
    <location>
        <begin position="241"/>
        <end position="264"/>
    </location>
</feature>
<dbReference type="Proteomes" id="UP000489600">
    <property type="component" value="Unassembled WGS sequence"/>
</dbReference>
<feature type="transmembrane region" description="Helical" evidence="1">
    <location>
        <begin position="208"/>
        <end position="229"/>
    </location>
</feature>
<evidence type="ECO:0000256" key="1">
    <source>
        <dbReference type="SAM" id="Phobius"/>
    </source>
</evidence>
<gene>
    <name evidence="2" type="ORF">ANE_LOCUS14407</name>
</gene>
<protein>
    <submittedName>
        <fullName evidence="2">Uncharacterized protein</fullName>
    </submittedName>
</protein>
<reference evidence="2" key="1">
    <citation type="submission" date="2019-07" db="EMBL/GenBank/DDBJ databases">
        <authorList>
            <person name="Dittberner H."/>
        </authorList>
    </citation>
    <scope>NUCLEOTIDE SEQUENCE [LARGE SCALE GENOMIC DNA]</scope>
</reference>
<keyword evidence="1" id="KW-0472">Membrane</keyword>
<feature type="transmembrane region" description="Helical" evidence="1">
    <location>
        <begin position="68"/>
        <end position="95"/>
    </location>
</feature>
<dbReference type="AlphaFoldDB" id="A0A565BRG4"/>
<keyword evidence="3" id="KW-1185">Reference proteome</keyword>
<keyword evidence="1" id="KW-1133">Transmembrane helix</keyword>
<evidence type="ECO:0000313" key="2">
    <source>
        <dbReference type="EMBL" id="VVB03963.1"/>
    </source>
</evidence>
<dbReference type="PANTHER" id="PTHR33133:SF7">
    <property type="entry name" value="F26K24.10 PROTEIN-RELATED"/>
    <property type="match status" value="1"/>
</dbReference>
<proteinExistence type="predicted"/>
<dbReference type="EMBL" id="CABITT030000005">
    <property type="protein sequence ID" value="VVB03963.1"/>
    <property type="molecule type" value="Genomic_DNA"/>
</dbReference>
<keyword evidence="1" id="KW-0812">Transmembrane</keyword>
<name>A0A565BRG4_9BRAS</name>
<comment type="caution">
    <text evidence="2">The sequence shown here is derived from an EMBL/GenBank/DDBJ whole genome shotgun (WGS) entry which is preliminary data.</text>
</comment>